<keyword evidence="4" id="KW-1003">Cell membrane</keyword>
<evidence type="ECO:0000256" key="8">
    <source>
        <dbReference type="SAM" id="MobiDB-lite"/>
    </source>
</evidence>
<feature type="transmembrane region" description="Helical" evidence="9">
    <location>
        <begin position="57"/>
        <end position="80"/>
    </location>
</feature>
<dbReference type="Pfam" id="PF01032">
    <property type="entry name" value="FecCD"/>
    <property type="match status" value="1"/>
</dbReference>
<accession>T1CAR6</accession>
<organism evidence="10">
    <name type="scientific">mine drainage metagenome</name>
    <dbReference type="NCBI Taxonomy" id="410659"/>
    <lineage>
        <taxon>unclassified sequences</taxon>
        <taxon>metagenomes</taxon>
        <taxon>ecological metagenomes</taxon>
    </lineage>
</organism>
<name>T1CAR6_9ZZZZ</name>
<feature type="transmembrane region" description="Helical" evidence="9">
    <location>
        <begin position="92"/>
        <end position="109"/>
    </location>
</feature>
<dbReference type="FunFam" id="1.10.3470.10:FF:000001">
    <property type="entry name" value="Vitamin B12 ABC transporter permease BtuC"/>
    <property type="match status" value="1"/>
</dbReference>
<dbReference type="GO" id="GO:0022857">
    <property type="term" value="F:transmembrane transporter activity"/>
    <property type="evidence" value="ECO:0007669"/>
    <property type="project" value="InterPro"/>
</dbReference>
<comment type="similarity">
    <text evidence="2">Belongs to the binding-protein-dependent transport system permease family. FecCD subfamily.</text>
</comment>
<feature type="transmembrane region" description="Helical" evidence="9">
    <location>
        <begin position="121"/>
        <end position="141"/>
    </location>
</feature>
<feature type="transmembrane region" description="Helical" evidence="9">
    <location>
        <begin position="221"/>
        <end position="243"/>
    </location>
</feature>
<evidence type="ECO:0000256" key="6">
    <source>
        <dbReference type="ARBA" id="ARBA00022989"/>
    </source>
</evidence>
<evidence type="ECO:0000256" key="1">
    <source>
        <dbReference type="ARBA" id="ARBA00004651"/>
    </source>
</evidence>
<reference evidence="10" key="2">
    <citation type="journal article" date="2014" name="ISME J.">
        <title>Microbial stratification in low pH oxic and suboxic macroscopic growths along an acid mine drainage.</title>
        <authorList>
            <person name="Mendez-Garcia C."/>
            <person name="Mesa V."/>
            <person name="Sprenger R.R."/>
            <person name="Richter M."/>
            <person name="Diez M.S."/>
            <person name="Solano J."/>
            <person name="Bargiela R."/>
            <person name="Golyshina O.V."/>
            <person name="Manteca A."/>
            <person name="Ramos J.L."/>
            <person name="Gallego J.R."/>
            <person name="Llorente I."/>
            <person name="Martins Dos Santos V.A."/>
            <person name="Jensen O.N."/>
            <person name="Pelaez A.I."/>
            <person name="Sanchez J."/>
            <person name="Ferrer M."/>
        </authorList>
    </citation>
    <scope>NUCLEOTIDE SEQUENCE</scope>
</reference>
<dbReference type="PANTHER" id="PTHR30472:SF25">
    <property type="entry name" value="ABC TRANSPORTER PERMEASE PROTEIN MJ0876-RELATED"/>
    <property type="match status" value="1"/>
</dbReference>
<sequence length="367" mass="38061">MSGSGDPASVPPIRPPGAKGSRTRSLYLLLAILGIVAAVIVLSPLLGTVFIPPLTAFRILVGFPNACLGTSASPSLCSAYTEIIWQERIPEIGLAAIAGAALGISGATLQGVFRNPLADPFLLGISSGGTIGAAIVFDFHIGQLQADLFLPLFAFIGAIATGLVILGVALSRYGSIETLLLTGVALSSLLSAVLALLLLYNPIGSEQVAFWLLGGLGNASWTVDGIAMGVLLITGTLLCLFGRELNLMQLGGDIARSAGVDVRRVRIWLILLASLTTGVAVAFTGIIGFVGLVSPHVVRRIAGTDYRLVLPGSALVGAVFLLGARDTSLLIYSSSVLPIGIFTAFFGAPFFIYLLFRRRPTTTMGGL</sequence>
<dbReference type="InterPro" id="IPR037294">
    <property type="entry name" value="ABC_BtuC-like"/>
</dbReference>
<dbReference type="SUPFAM" id="SSF81345">
    <property type="entry name" value="ABC transporter involved in vitamin B12 uptake, BtuC"/>
    <property type="match status" value="1"/>
</dbReference>
<evidence type="ECO:0000256" key="7">
    <source>
        <dbReference type="ARBA" id="ARBA00023136"/>
    </source>
</evidence>
<feature type="region of interest" description="Disordered" evidence="8">
    <location>
        <begin position="1"/>
        <end position="21"/>
    </location>
</feature>
<feature type="transmembrane region" description="Helical" evidence="9">
    <location>
        <begin position="26"/>
        <end position="51"/>
    </location>
</feature>
<feature type="transmembrane region" description="Helical" evidence="9">
    <location>
        <begin position="336"/>
        <end position="356"/>
    </location>
</feature>
<keyword evidence="3" id="KW-0813">Transport</keyword>
<evidence type="ECO:0000256" key="4">
    <source>
        <dbReference type="ARBA" id="ARBA00022475"/>
    </source>
</evidence>
<reference evidence="10" key="1">
    <citation type="submission" date="2013-08" db="EMBL/GenBank/DDBJ databases">
        <authorList>
            <person name="Mendez C."/>
            <person name="Richter M."/>
            <person name="Ferrer M."/>
            <person name="Sanchez J."/>
        </authorList>
    </citation>
    <scope>NUCLEOTIDE SEQUENCE</scope>
</reference>
<evidence type="ECO:0000313" key="10">
    <source>
        <dbReference type="EMBL" id="EQD63580.1"/>
    </source>
</evidence>
<protein>
    <submittedName>
        <fullName evidence="10">Transport system permease protein</fullName>
    </submittedName>
</protein>
<dbReference type="PANTHER" id="PTHR30472">
    <property type="entry name" value="FERRIC ENTEROBACTIN TRANSPORT SYSTEM PERMEASE PROTEIN"/>
    <property type="match status" value="1"/>
</dbReference>
<evidence type="ECO:0000256" key="3">
    <source>
        <dbReference type="ARBA" id="ARBA00022448"/>
    </source>
</evidence>
<feature type="transmembrane region" description="Helical" evidence="9">
    <location>
        <begin position="267"/>
        <end position="294"/>
    </location>
</feature>
<keyword evidence="6 9" id="KW-1133">Transmembrane helix</keyword>
<keyword evidence="5 9" id="KW-0812">Transmembrane</keyword>
<evidence type="ECO:0000256" key="2">
    <source>
        <dbReference type="ARBA" id="ARBA00007935"/>
    </source>
</evidence>
<dbReference type="EMBL" id="AUZY01004430">
    <property type="protein sequence ID" value="EQD63580.1"/>
    <property type="molecule type" value="Genomic_DNA"/>
</dbReference>
<comment type="subcellular location">
    <subcellularLocation>
        <location evidence="1">Cell membrane</location>
        <topology evidence="1">Multi-pass membrane protein</topology>
    </subcellularLocation>
</comment>
<proteinExistence type="inferred from homology"/>
<evidence type="ECO:0000256" key="9">
    <source>
        <dbReference type="SAM" id="Phobius"/>
    </source>
</evidence>
<feature type="transmembrane region" description="Helical" evidence="9">
    <location>
        <begin position="179"/>
        <end position="200"/>
    </location>
</feature>
<evidence type="ECO:0000256" key="5">
    <source>
        <dbReference type="ARBA" id="ARBA00022692"/>
    </source>
</evidence>
<dbReference type="AlphaFoldDB" id="T1CAR6"/>
<dbReference type="CDD" id="cd06550">
    <property type="entry name" value="TM_ABC_iron-siderophores_like"/>
    <property type="match status" value="1"/>
</dbReference>
<feature type="transmembrane region" description="Helical" evidence="9">
    <location>
        <begin position="148"/>
        <end position="173"/>
    </location>
</feature>
<dbReference type="InterPro" id="IPR000522">
    <property type="entry name" value="ABC_transptr_permease_BtuC"/>
</dbReference>
<gene>
    <name evidence="10" type="ORF">B1B_06973</name>
</gene>
<keyword evidence="7 9" id="KW-0472">Membrane</keyword>
<dbReference type="Gene3D" id="1.10.3470.10">
    <property type="entry name" value="ABC transporter involved in vitamin B12 uptake, BtuC"/>
    <property type="match status" value="1"/>
</dbReference>
<dbReference type="GO" id="GO:0005886">
    <property type="term" value="C:plasma membrane"/>
    <property type="evidence" value="ECO:0007669"/>
    <property type="project" value="UniProtKB-SubCell"/>
</dbReference>
<comment type="caution">
    <text evidence="10">The sequence shown here is derived from an EMBL/GenBank/DDBJ whole genome shotgun (WGS) entry which is preliminary data.</text>
</comment>